<proteinExistence type="predicted"/>
<name>A0A0E9WXX5_ANGAN</name>
<evidence type="ECO:0000313" key="1">
    <source>
        <dbReference type="EMBL" id="JAH94465.1"/>
    </source>
</evidence>
<sequence length="69" mass="7847">MDSVRMLREVLALDYLHSVCDGEFNNANTLSLLSLPGYTLMLSVLSSFRTAEINLHVYSFHTSFLKVHK</sequence>
<reference evidence="1" key="2">
    <citation type="journal article" date="2015" name="Fish Shellfish Immunol.">
        <title>Early steps in the European eel (Anguilla anguilla)-Vibrio vulnificus interaction in the gills: Role of the RtxA13 toxin.</title>
        <authorList>
            <person name="Callol A."/>
            <person name="Pajuelo D."/>
            <person name="Ebbesson L."/>
            <person name="Teles M."/>
            <person name="MacKenzie S."/>
            <person name="Amaro C."/>
        </authorList>
    </citation>
    <scope>NUCLEOTIDE SEQUENCE</scope>
</reference>
<accession>A0A0E9WXX5</accession>
<reference evidence="1" key="1">
    <citation type="submission" date="2014-11" db="EMBL/GenBank/DDBJ databases">
        <authorList>
            <person name="Amaro Gonzalez C."/>
        </authorList>
    </citation>
    <scope>NUCLEOTIDE SEQUENCE</scope>
</reference>
<dbReference type="EMBL" id="GBXM01014112">
    <property type="protein sequence ID" value="JAH94465.1"/>
    <property type="molecule type" value="Transcribed_RNA"/>
</dbReference>
<protein>
    <submittedName>
        <fullName evidence="1">Uncharacterized protein</fullName>
    </submittedName>
</protein>
<dbReference type="AlphaFoldDB" id="A0A0E9WXX5"/>
<organism evidence="1">
    <name type="scientific">Anguilla anguilla</name>
    <name type="common">European freshwater eel</name>
    <name type="synonym">Muraena anguilla</name>
    <dbReference type="NCBI Taxonomy" id="7936"/>
    <lineage>
        <taxon>Eukaryota</taxon>
        <taxon>Metazoa</taxon>
        <taxon>Chordata</taxon>
        <taxon>Craniata</taxon>
        <taxon>Vertebrata</taxon>
        <taxon>Euteleostomi</taxon>
        <taxon>Actinopterygii</taxon>
        <taxon>Neopterygii</taxon>
        <taxon>Teleostei</taxon>
        <taxon>Anguilliformes</taxon>
        <taxon>Anguillidae</taxon>
        <taxon>Anguilla</taxon>
    </lineage>
</organism>